<accession>A0AAD7UGQ4</accession>
<dbReference type="Proteomes" id="UP001230188">
    <property type="component" value="Unassembled WGS sequence"/>
</dbReference>
<keyword evidence="1" id="KW-1133">Transmembrane helix</keyword>
<dbReference type="EMBL" id="JAQMWT010000339">
    <property type="protein sequence ID" value="KAJ8604158.1"/>
    <property type="molecule type" value="Genomic_DNA"/>
</dbReference>
<sequence>MWQRLVRWHRNGTLLFATGGIGLAACGALYLRDREYDRDTRYYQQLNIDLERLRQDQEKRLKERREKATFSDARPLFAATVERRVHPSVGFDGPVALTNVHVGDTVWIIEQDVGPESAYHMCRNDFGEGLYPKAYLLRKAT</sequence>
<keyword evidence="3" id="KW-1185">Reference proteome</keyword>
<gene>
    <name evidence="2" type="ORF">CTAYLR_008581</name>
</gene>
<feature type="transmembrane region" description="Helical" evidence="1">
    <location>
        <begin position="12"/>
        <end position="31"/>
    </location>
</feature>
<protein>
    <submittedName>
        <fullName evidence="2">Uncharacterized protein</fullName>
    </submittedName>
</protein>
<evidence type="ECO:0000256" key="1">
    <source>
        <dbReference type="SAM" id="Phobius"/>
    </source>
</evidence>
<evidence type="ECO:0000313" key="3">
    <source>
        <dbReference type="Proteomes" id="UP001230188"/>
    </source>
</evidence>
<keyword evidence="1" id="KW-0472">Membrane</keyword>
<proteinExistence type="predicted"/>
<dbReference type="AlphaFoldDB" id="A0AAD7UGQ4"/>
<evidence type="ECO:0000313" key="2">
    <source>
        <dbReference type="EMBL" id="KAJ8604158.1"/>
    </source>
</evidence>
<reference evidence="2" key="1">
    <citation type="submission" date="2023-01" db="EMBL/GenBank/DDBJ databases">
        <title>Metagenome sequencing of chrysophaentin producing Chrysophaeum taylorii.</title>
        <authorList>
            <person name="Davison J."/>
            <person name="Bewley C."/>
        </authorList>
    </citation>
    <scope>NUCLEOTIDE SEQUENCE</scope>
    <source>
        <strain evidence="2">NIES-1699</strain>
    </source>
</reference>
<comment type="caution">
    <text evidence="2">The sequence shown here is derived from an EMBL/GenBank/DDBJ whole genome shotgun (WGS) entry which is preliminary data.</text>
</comment>
<keyword evidence="1" id="KW-0812">Transmembrane</keyword>
<organism evidence="2 3">
    <name type="scientific">Chrysophaeum taylorii</name>
    <dbReference type="NCBI Taxonomy" id="2483200"/>
    <lineage>
        <taxon>Eukaryota</taxon>
        <taxon>Sar</taxon>
        <taxon>Stramenopiles</taxon>
        <taxon>Ochrophyta</taxon>
        <taxon>Pelagophyceae</taxon>
        <taxon>Pelagomonadales</taxon>
        <taxon>Pelagomonadaceae</taxon>
        <taxon>Chrysophaeum</taxon>
    </lineage>
</organism>
<name>A0AAD7UGQ4_9STRA</name>
<dbReference type="PROSITE" id="PS51257">
    <property type="entry name" value="PROKAR_LIPOPROTEIN"/>
    <property type="match status" value="1"/>
</dbReference>